<sequence>MRPLSTDSATTDYKRVSRYGGRRAAGGGRRAAALASRRKCIVLRDLLGRNGRGALADNDGASTPAAGATDTMQVDDVIASISTLDIRTLD</sequence>
<evidence type="ECO:0000313" key="1">
    <source>
        <dbReference type="EMBL" id="GBP37859.1"/>
    </source>
</evidence>
<dbReference type="EMBL" id="BGZK01000340">
    <property type="protein sequence ID" value="GBP37859.1"/>
    <property type="molecule type" value="Genomic_DNA"/>
</dbReference>
<accession>A0A4C1VH17</accession>
<evidence type="ECO:0000313" key="2">
    <source>
        <dbReference type="Proteomes" id="UP000299102"/>
    </source>
</evidence>
<name>A0A4C1VH17_EUMVA</name>
<proteinExistence type="predicted"/>
<dbReference type="OrthoDB" id="8240057at2759"/>
<keyword evidence="2" id="KW-1185">Reference proteome</keyword>
<dbReference type="Proteomes" id="UP000299102">
    <property type="component" value="Unassembled WGS sequence"/>
</dbReference>
<reference evidence="1 2" key="1">
    <citation type="journal article" date="2019" name="Commun. Biol.">
        <title>The bagworm genome reveals a unique fibroin gene that provides high tensile strength.</title>
        <authorList>
            <person name="Kono N."/>
            <person name="Nakamura H."/>
            <person name="Ohtoshi R."/>
            <person name="Tomita M."/>
            <person name="Numata K."/>
            <person name="Arakawa K."/>
        </authorList>
    </citation>
    <scope>NUCLEOTIDE SEQUENCE [LARGE SCALE GENOMIC DNA]</scope>
</reference>
<organism evidence="1 2">
    <name type="scientific">Eumeta variegata</name>
    <name type="common">Bagworm moth</name>
    <name type="synonym">Eumeta japonica</name>
    <dbReference type="NCBI Taxonomy" id="151549"/>
    <lineage>
        <taxon>Eukaryota</taxon>
        <taxon>Metazoa</taxon>
        <taxon>Ecdysozoa</taxon>
        <taxon>Arthropoda</taxon>
        <taxon>Hexapoda</taxon>
        <taxon>Insecta</taxon>
        <taxon>Pterygota</taxon>
        <taxon>Neoptera</taxon>
        <taxon>Endopterygota</taxon>
        <taxon>Lepidoptera</taxon>
        <taxon>Glossata</taxon>
        <taxon>Ditrysia</taxon>
        <taxon>Tineoidea</taxon>
        <taxon>Psychidae</taxon>
        <taxon>Oiketicinae</taxon>
        <taxon>Eumeta</taxon>
    </lineage>
</organism>
<comment type="caution">
    <text evidence="1">The sequence shown here is derived from an EMBL/GenBank/DDBJ whole genome shotgun (WGS) entry which is preliminary data.</text>
</comment>
<gene>
    <name evidence="1" type="ORF">EVAR_21394_1</name>
</gene>
<protein>
    <submittedName>
        <fullName evidence="1">Uncharacterized protein</fullName>
    </submittedName>
</protein>
<dbReference type="AlphaFoldDB" id="A0A4C1VH17"/>